<dbReference type="Pfam" id="PF13648">
    <property type="entry name" value="Lipocalin_4"/>
    <property type="match status" value="1"/>
</dbReference>
<proteinExistence type="predicted"/>
<accession>A0ABW8Q9V9</accession>
<dbReference type="PROSITE" id="PS51257">
    <property type="entry name" value="PROKAR_LIPOPROTEIN"/>
    <property type="match status" value="1"/>
</dbReference>
<name>A0ABW8Q9V9_9FLAO</name>
<gene>
    <name evidence="2" type="ORF">ACI76L_05170</name>
</gene>
<dbReference type="RefSeq" id="WP_203967698.1">
    <property type="nucleotide sequence ID" value="NZ_BOPJ01000017.1"/>
</dbReference>
<dbReference type="InterPro" id="IPR024311">
    <property type="entry name" value="Lipocalin-like"/>
</dbReference>
<evidence type="ECO:0000259" key="1">
    <source>
        <dbReference type="Pfam" id="PF13648"/>
    </source>
</evidence>
<dbReference type="EMBL" id="JBJGWJ010000002">
    <property type="protein sequence ID" value="MFK8293163.1"/>
    <property type="molecule type" value="Genomic_DNA"/>
</dbReference>
<comment type="caution">
    <text evidence="2">The sequence shown here is derived from an EMBL/GenBank/DDBJ whole genome shotgun (WGS) entry which is preliminary data.</text>
</comment>
<evidence type="ECO:0000313" key="2">
    <source>
        <dbReference type="EMBL" id="MFK8293163.1"/>
    </source>
</evidence>
<evidence type="ECO:0000313" key="3">
    <source>
        <dbReference type="Proteomes" id="UP001622370"/>
    </source>
</evidence>
<dbReference type="Proteomes" id="UP001622370">
    <property type="component" value="Unassembled WGS sequence"/>
</dbReference>
<organism evidence="2 3">
    <name type="scientific">Capnocytophaga stomatis</name>
    <dbReference type="NCBI Taxonomy" id="1848904"/>
    <lineage>
        <taxon>Bacteria</taxon>
        <taxon>Pseudomonadati</taxon>
        <taxon>Bacteroidota</taxon>
        <taxon>Flavobacteriia</taxon>
        <taxon>Flavobacteriales</taxon>
        <taxon>Flavobacteriaceae</taxon>
        <taxon>Capnocytophaga</taxon>
    </lineage>
</organism>
<feature type="domain" description="Lipocalin-like" evidence="1">
    <location>
        <begin position="31"/>
        <end position="116"/>
    </location>
</feature>
<sequence>MKRVLFLIGAALLLTACGKDDGKESVDTSELLGMWQLESLINDGQPKALNNCERQWKQEFRENNQLTFYHFDVQNDGSCKSEVATYTYQVSGNQITFSNEKGKMVNTFSVKEGKLTMVTPASQSRTGKEEIATYTKITANNNADSDPIIGNWKIRVIQDASATVEVTNKPCVKDTYLQADATSILFKLYLPDPKTNECQSGQEQYQWFRQGDTYYFNQNGQQFKLPIELRDNNQTLMLDYPTQSGNIKFYFTRG</sequence>
<reference evidence="2 3" key="1">
    <citation type="journal article" date="2016" name="Sci. Rep.">
        <title>Whole genome sequencing identifies a novel species of the genus Capnocytophaga isolated from dog and cat bite wounds in humans.</title>
        <authorList>
            <person name="Zangenah S."/>
            <person name="Abbasi N."/>
            <person name="Andersson A.F."/>
            <person name="Bergman P."/>
        </authorList>
    </citation>
    <scope>NUCLEOTIDE SEQUENCE [LARGE SCALE GENOMIC DNA]</scope>
    <source>
        <strain evidence="2 3">W5</strain>
    </source>
</reference>
<keyword evidence="3" id="KW-1185">Reference proteome</keyword>
<protein>
    <submittedName>
        <fullName evidence="2">Lipocalin family protein</fullName>
    </submittedName>
</protein>